<evidence type="ECO:0000259" key="1">
    <source>
        <dbReference type="SMART" id="SM00829"/>
    </source>
</evidence>
<dbReference type="Pfam" id="PF00107">
    <property type="entry name" value="ADH_zinc_N"/>
    <property type="match status" value="1"/>
</dbReference>
<dbReference type="PANTHER" id="PTHR45033:SF2">
    <property type="entry name" value="ZINC-TYPE ALCOHOL DEHYDROGENASE-LIKE PROTEIN C1773.06C"/>
    <property type="match status" value="1"/>
</dbReference>
<dbReference type="Gene3D" id="3.40.50.720">
    <property type="entry name" value="NAD(P)-binding Rossmann-like Domain"/>
    <property type="match status" value="1"/>
</dbReference>
<organism evidence="2 3">
    <name type="scientific">Lyophyllum shimeji</name>
    <name type="common">Hon-shimeji</name>
    <name type="synonym">Tricholoma shimeji</name>
    <dbReference type="NCBI Taxonomy" id="47721"/>
    <lineage>
        <taxon>Eukaryota</taxon>
        <taxon>Fungi</taxon>
        <taxon>Dikarya</taxon>
        <taxon>Basidiomycota</taxon>
        <taxon>Agaricomycotina</taxon>
        <taxon>Agaricomycetes</taxon>
        <taxon>Agaricomycetidae</taxon>
        <taxon>Agaricales</taxon>
        <taxon>Tricholomatineae</taxon>
        <taxon>Lyophyllaceae</taxon>
        <taxon>Lyophyllum</taxon>
    </lineage>
</organism>
<accession>A0A9P3PUF6</accession>
<dbReference type="SUPFAM" id="SSF50129">
    <property type="entry name" value="GroES-like"/>
    <property type="match status" value="1"/>
</dbReference>
<dbReference type="InterPro" id="IPR052711">
    <property type="entry name" value="Zinc_ADH-like"/>
</dbReference>
<dbReference type="InterPro" id="IPR013154">
    <property type="entry name" value="ADH-like_N"/>
</dbReference>
<dbReference type="InterPro" id="IPR036291">
    <property type="entry name" value="NAD(P)-bd_dom_sf"/>
</dbReference>
<dbReference type="GO" id="GO:0016491">
    <property type="term" value="F:oxidoreductase activity"/>
    <property type="evidence" value="ECO:0007669"/>
    <property type="project" value="InterPro"/>
</dbReference>
<dbReference type="Proteomes" id="UP001063166">
    <property type="component" value="Unassembled WGS sequence"/>
</dbReference>
<dbReference type="CDD" id="cd08276">
    <property type="entry name" value="MDR7"/>
    <property type="match status" value="1"/>
</dbReference>
<dbReference type="InterPro" id="IPR013149">
    <property type="entry name" value="ADH-like_C"/>
</dbReference>
<dbReference type="PANTHER" id="PTHR45033">
    <property type="match status" value="1"/>
</dbReference>
<keyword evidence="3" id="KW-1185">Reference proteome</keyword>
<dbReference type="InterPro" id="IPR011032">
    <property type="entry name" value="GroES-like_sf"/>
</dbReference>
<dbReference type="EMBL" id="BRPK01000010">
    <property type="protein sequence ID" value="GLB41522.1"/>
    <property type="molecule type" value="Genomic_DNA"/>
</dbReference>
<gene>
    <name evidence="2" type="ORF">LshimejAT787_1001220</name>
</gene>
<dbReference type="InterPro" id="IPR020843">
    <property type="entry name" value="ER"/>
</dbReference>
<evidence type="ECO:0000313" key="2">
    <source>
        <dbReference type="EMBL" id="GLB41522.1"/>
    </source>
</evidence>
<sequence length="354" mass="37430">MSVPPAAREYFLPKPGSYDKLTLQTKKLGKVRPTEVLVKVHAVSLQYRDLIVASGDYPVRVPDNLVPCSDMAGEIVDVGEDVKAWKVGDRVCANFATDHVYGDPTPDTQNTALGGQAQGVLTEYRAFPSHCLVSIPSHLSYEEASTLPCAGLTAYNALHGPKPVKAGDYVLTIGTGGVSIFGLQFAVAAGAVVIATSSSDAKLSTASKLGAKHLINYNKTADWDQEVMKITGGRGVDHVIEVGGPGTLPKSMTSARIGGSLHLIGFVARGTTDAGTLMGNSIRKALMLRAILVGSKAQFVDMTRLLSANPDTRPMVDKVFAFEEAKDAYAYLSSQPHVGKVVIKVSKGVPGTYA</sequence>
<reference evidence="2" key="1">
    <citation type="submission" date="2022-07" db="EMBL/GenBank/DDBJ databases">
        <title>The genome of Lyophyllum shimeji provides insight into the initial evolution of ectomycorrhizal fungal genome.</title>
        <authorList>
            <person name="Kobayashi Y."/>
            <person name="Shibata T."/>
            <person name="Hirakawa H."/>
            <person name="Shigenobu S."/>
            <person name="Nishiyama T."/>
            <person name="Yamada A."/>
            <person name="Hasebe M."/>
            <person name="Kawaguchi M."/>
        </authorList>
    </citation>
    <scope>NUCLEOTIDE SEQUENCE</scope>
    <source>
        <strain evidence="2">AT787</strain>
    </source>
</reference>
<dbReference type="Pfam" id="PF08240">
    <property type="entry name" value="ADH_N"/>
    <property type="match status" value="1"/>
</dbReference>
<dbReference type="AlphaFoldDB" id="A0A9P3PUF6"/>
<dbReference type="Gene3D" id="3.90.180.10">
    <property type="entry name" value="Medium-chain alcohol dehydrogenases, catalytic domain"/>
    <property type="match status" value="1"/>
</dbReference>
<evidence type="ECO:0000313" key="3">
    <source>
        <dbReference type="Proteomes" id="UP001063166"/>
    </source>
</evidence>
<dbReference type="SMART" id="SM00829">
    <property type="entry name" value="PKS_ER"/>
    <property type="match status" value="1"/>
</dbReference>
<name>A0A9P3PUF6_LYOSH</name>
<feature type="domain" description="Enoyl reductase (ER)" evidence="1">
    <location>
        <begin position="16"/>
        <end position="343"/>
    </location>
</feature>
<proteinExistence type="predicted"/>
<dbReference type="OrthoDB" id="9930022at2759"/>
<dbReference type="SUPFAM" id="SSF51735">
    <property type="entry name" value="NAD(P)-binding Rossmann-fold domains"/>
    <property type="match status" value="1"/>
</dbReference>
<protein>
    <submittedName>
        <fullName evidence="2">Alcohol dehydrogenase</fullName>
    </submittedName>
</protein>
<comment type="caution">
    <text evidence="2">The sequence shown here is derived from an EMBL/GenBank/DDBJ whole genome shotgun (WGS) entry which is preliminary data.</text>
</comment>